<dbReference type="PANTHER" id="PTHR46158:SF1">
    <property type="entry name" value="RING_U-BOX SUPERFAMILY PROTEIN"/>
    <property type="match status" value="1"/>
</dbReference>
<reference evidence="2 3" key="1">
    <citation type="journal article" date="2018" name="Mol. Plant">
        <title>The genome of Artemisia annua provides insight into the evolution of Asteraceae family and artemisinin biosynthesis.</title>
        <authorList>
            <person name="Shen Q."/>
            <person name="Zhang L."/>
            <person name="Liao Z."/>
            <person name="Wang S."/>
            <person name="Yan T."/>
            <person name="Shi P."/>
            <person name="Liu M."/>
            <person name="Fu X."/>
            <person name="Pan Q."/>
            <person name="Wang Y."/>
            <person name="Lv Z."/>
            <person name="Lu X."/>
            <person name="Zhang F."/>
            <person name="Jiang W."/>
            <person name="Ma Y."/>
            <person name="Chen M."/>
            <person name="Hao X."/>
            <person name="Li L."/>
            <person name="Tang Y."/>
            <person name="Lv G."/>
            <person name="Zhou Y."/>
            <person name="Sun X."/>
            <person name="Brodelius P.E."/>
            <person name="Rose J.K.C."/>
            <person name="Tang K."/>
        </authorList>
    </citation>
    <scope>NUCLEOTIDE SEQUENCE [LARGE SCALE GENOMIC DNA]</scope>
    <source>
        <strain evidence="3">cv. Huhao1</strain>
        <tissue evidence="2">Leaf</tissue>
    </source>
</reference>
<dbReference type="PANTHER" id="PTHR46158">
    <property type="entry name" value="OS02G0165000 PROTEIN"/>
    <property type="match status" value="1"/>
</dbReference>
<dbReference type="Proteomes" id="UP000245207">
    <property type="component" value="Unassembled WGS sequence"/>
</dbReference>
<accession>A0A2U1LBN5</accession>
<name>A0A2U1LBN5_ARTAN</name>
<evidence type="ECO:0000313" key="2">
    <source>
        <dbReference type="EMBL" id="PWA46404.1"/>
    </source>
</evidence>
<dbReference type="OrthoDB" id="10524852at2759"/>
<evidence type="ECO:0000256" key="1">
    <source>
        <dbReference type="SAM" id="MobiDB-lite"/>
    </source>
</evidence>
<dbReference type="EMBL" id="PKPP01010297">
    <property type="protein sequence ID" value="PWA46404.1"/>
    <property type="molecule type" value="Genomic_DNA"/>
</dbReference>
<comment type="caution">
    <text evidence="2">The sequence shown here is derived from an EMBL/GenBank/DDBJ whole genome shotgun (WGS) entry which is preliminary data.</text>
</comment>
<evidence type="ECO:0000313" key="3">
    <source>
        <dbReference type="Proteomes" id="UP000245207"/>
    </source>
</evidence>
<protein>
    <submittedName>
        <fullName evidence="2">Zinc finger, RING-CH-type</fullName>
    </submittedName>
</protein>
<dbReference type="AlphaFoldDB" id="A0A2U1LBN5"/>
<proteinExistence type="predicted"/>
<organism evidence="2 3">
    <name type="scientific">Artemisia annua</name>
    <name type="common">Sweet wormwood</name>
    <dbReference type="NCBI Taxonomy" id="35608"/>
    <lineage>
        <taxon>Eukaryota</taxon>
        <taxon>Viridiplantae</taxon>
        <taxon>Streptophyta</taxon>
        <taxon>Embryophyta</taxon>
        <taxon>Tracheophyta</taxon>
        <taxon>Spermatophyta</taxon>
        <taxon>Magnoliopsida</taxon>
        <taxon>eudicotyledons</taxon>
        <taxon>Gunneridae</taxon>
        <taxon>Pentapetalae</taxon>
        <taxon>asterids</taxon>
        <taxon>campanulids</taxon>
        <taxon>Asterales</taxon>
        <taxon>Asteraceae</taxon>
        <taxon>Asteroideae</taxon>
        <taxon>Anthemideae</taxon>
        <taxon>Artemisiinae</taxon>
        <taxon>Artemisia</taxon>
    </lineage>
</organism>
<dbReference type="STRING" id="35608.A0A2U1LBN5"/>
<keyword evidence="3" id="KW-1185">Reference proteome</keyword>
<sequence>MQERMIKPTKVNVLMNCEAHNQHWGAVAKAQKHMSRSRSVPNVNKDPRIKRSDSFFCVIPLTSRVKEADPTTPTPTQTANIDEGEDDGGEDIPKQQAVFRICFVELCEGDGVTPKGVLRVMGVQRLTIYHLKSHLQLKIASITRYSLTFFGSFSSGKIMVLGRCHMGLTRRGLSNSTKVVKVKKHQYLLPQDSIPNHVKAGALSHLSPLKPLKEKSKPITLRFEKPL</sequence>
<feature type="region of interest" description="Disordered" evidence="1">
    <location>
        <begin position="66"/>
        <end position="89"/>
    </location>
</feature>
<gene>
    <name evidence="2" type="ORF">CTI12_AA510370</name>
</gene>
<dbReference type="Gene3D" id="1.10.10.60">
    <property type="entry name" value="Homeodomain-like"/>
    <property type="match status" value="1"/>
</dbReference>